<name>A0A916EBX7_9GLOM</name>
<comment type="caution">
    <text evidence="1">The sequence shown here is derived from an EMBL/GenBank/DDBJ whole genome shotgun (WGS) entry which is preliminary data.</text>
</comment>
<gene>
    <name evidence="1" type="ORF">CHRIB12_LOCUS14933</name>
</gene>
<protein>
    <submittedName>
        <fullName evidence="1">Uncharacterized protein</fullName>
    </submittedName>
</protein>
<dbReference type="Proteomes" id="UP000684084">
    <property type="component" value="Unassembled WGS sequence"/>
</dbReference>
<reference evidence="1" key="1">
    <citation type="submission" date="2020-05" db="EMBL/GenBank/DDBJ databases">
        <authorList>
            <person name="Rincon C."/>
            <person name="Sanders R I."/>
            <person name="Robbins C."/>
            <person name="Chaturvedi A."/>
        </authorList>
    </citation>
    <scope>NUCLEOTIDE SEQUENCE</scope>
    <source>
        <strain evidence="1">CHB12</strain>
    </source>
</reference>
<accession>A0A916EBX7</accession>
<organism evidence="1 2">
    <name type="scientific">Rhizophagus irregularis</name>
    <dbReference type="NCBI Taxonomy" id="588596"/>
    <lineage>
        <taxon>Eukaryota</taxon>
        <taxon>Fungi</taxon>
        <taxon>Fungi incertae sedis</taxon>
        <taxon>Mucoromycota</taxon>
        <taxon>Glomeromycotina</taxon>
        <taxon>Glomeromycetes</taxon>
        <taxon>Glomerales</taxon>
        <taxon>Glomeraceae</taxon>
        <taxon>Rhizophagus</taxon>
    </lineage>
</organism>
<dbReference type="OrthoDB" id="10336651at2759"/>
<dbReference type="EMBL" id="CAGKOT010000034">
    <property type="protein sequence ID" value="CAB5375553.1"/>
    <property type="molecule type" value="Genomic_DNA"/>
</dbReference>
<dbReference type="AlphaFoldDB" id="A0A916EBX7"/>
<proteinExistence type="predicted"/>
<sequence length="80" mass="9494">MFTISTRSLRSQSITAEIDLFHCHQRNNNSLNVKRKFEDNQIDNGDYITKEFDFELNIDMNSKKCIIDENYTTREIDSDI</sequence>
<evidence type="ECO:0000313" key="2">
    <source>
        <dbReference type="Proteomes" id="UP000684084"/>
    </source>
</evidence>
<evidence type="ECO:0000313" key="1">
    <source>
        <dbReference type="EMBL" id="CAB5375553.1"/>
    </source>
</evidence>